<accession>A0A0J5KQ40</accession>
<name>A0A0J5KQ40_PLUGE</name>
<dbReference type="PATRIC" id="fig|61647.15.peg.4156"/>
<comment type="caution">
    <text evidence="1">The sequence shown here is derived from an EMBL/GenBank/DDBJ whole genome shotgun (WGS) entry which is preliminary data.</text>
</comment>
<proteinExistence type="predicted"/>
<dbReference type="AlphaFoldDB" id="A0A0J5KQ40"/>
<dbReference type="EMBL" id="LDZF01000048">
    <property type="protein sequence ID" value="KMK08144.1"/>
    <property type="molecule type" value="Genomic_DNA"/>
</dbReference>
<dbReference type="Proteomes" id="UP000036196">
    <property type="component" value="Unassembled WGS sequence"/>
</dbReference>
<protein>
    <submittedName>
        <fullName evidence="1">Uncharacterized protein</fullName>
    </submittedName>
</protein>
<reference evidence="1 2" key="1">
    <citation type="submission" date="2015-05" db="EMBL/GenBank/DDBJ databases">
        <title>Genome sequences of Pluralibacter gergoviae.</title>
        <authorList>
            <person name="Greninger A.L."/>
            <person name="Miller S."/>
        </authorList>
    </citation>
    <scope>NUCLEOTIDE SEQUENCE [LARGE SCALE GENOMIC DNA]</scope>
    <source>
        <strain evidence="1 2">JS81F13</strain>
    </source>
</reference>
<evidence type="ECO:0000313" key="1">
    <source>
        <dbReference type="EMBL" id="KMK08144.1"/>
    </source>
</evidence>
<sequence length="62" mass="6771">MTTDIKELMQALRIAAERAKSAAEKSANGEINPAEFARQCSEFNLLGDNYPVRIATITLACL</sequence>
<organism evidence="1 2">
    <name type="scientific">Pluralibacter gergoviae</name>
    <name type="common">Enterobacter gergoviae</name>
    <dbReference type="NCBI Taxonomy" id="61647"/>
    <lineage>
        <taxon>Bacteria</taxon>
        <taxon>Pseudomonadati</taxon>
        <taxon>Pseudomonadota</taxon>
        <taxon>Gammaproteobacteria</taxon>
        <taxon>Enterobacterales</taxon>
        <taxon>Enterobacteriaceae</taxon>
        <taxon>Pluralibacter</taxon>
    </lineage>
</organism>
<evidence type="ECO:0000313" key="2">
    <source>
        <dbReference type="Proteomes" id="UP000036196"/>
    </source>
</evidence>
<dbReference type="RefSeq" id="WP_048281087.1">
    <property type="nucleotide sequence ID" value="NZ_LDZF01000048.1"/>
</dbReference>
<keyword evidence="2" id="KW-1185">Reference proteome</keyword>
<gene>
    <name evidence="1" type="ORF">ABW06_24690</name>
</gene>